<keyword evidence="7 24" id="KW-0430">Lectin</keyword>
<evidence type="ECO:0000256" key="19">
    <source>
        <dbReference type="PROSITE-ProRule" id="PRU10141"/>
    </source>
</evidence>
<evidence type="ECO:0000256" key="14">
    <source>
        <dbReference type="ARBA" id="ARBA00023170"/>
    </source>
</evidence>
<feature type="binding site" evidence="19">
    <location>
        <position position="542"/>
    </location>
    <ligand>
        <name>ATP</name>
        <dbReference type="ChEBI" id="CHEBI:30616"/>
    </ligand>
</feature>
<dbReference type="PROSITE" id="PS00108">
    <property type="entry name" value="PROTEIN_KINASE_ST"/>
    <property type="match status" value="1"/>
</dbReference>
<evidence type="ECO:0000256" key="4">
    <source>
        <dbReference type="ARBA" id="ARBA00022679"/>
    </source>
</evidence>
<dbReference type="PROSITE" id="PS00107">
    <property type="entry name" value="PROTEIN_KINASE_ATP"/>
    <property type="match status" value="1"/>
</dbReference>
<feature type="domain" description="Protein kinase" evidence="22">
    <location>
        <begin position="513"/>
        <end position="790"/>
    </location>
</feature>
<evidence type="ECO:0000256" key="9">
    <source>
        <dbReference type="ARBA" id="ARBA00022777"/>
    </source>
</evidence>
<evidence type="ECO:0000256" key="7">
    <source>
        <dbReference type="ARBA" id="ARBA00022734"/>
    </source>
</evidence>
<evidence type="ECO:0000256" key="18">
    <source>
        <dbReference type="PIRNR" id="PIRNR000641"/>
    </source>
</evidence>
<evidence type="ECO:0000256" key="15">
    <source>
        <dbReference type="ARBA" id="ARBA00023180"/>
    </source>
</evidence>
<dbReference type="GO" id="GO:0004674">
    <property type="term" value="F:protein serine/threonine kinase activity"/>
    <property type="evidence" value="ECO:0007669"/>
    <property type="project" value="UniProtKB-KW"/>
</dbReference>
<dbReference type="PANTHER" id="PTHR47976:SF27">
    <property type="entry name" value="RECEPTOR-LIKE SERINE_THREONINE-PROTEIN KINASE"/>
    <property type="match status" value="1"/>
</dbReference>
<keyword evidence="13" id="KW-1015">Disulfide bond</keyword>
<dbReference type="GO" id="GO:0016020">
    <property type="term" value="C:membrane"/>
    <property type="evidence" value="ECO:0007669"/>
    <property type="project" value="UniProtKB-SubCell"/>
</dbReference>
<comment type="catalytic activity">
    <reaction evidence="17 18">
        <text>L-seryl-[protein] + ATP = O-phospho-L-seryl-[protein] + ADP + H(+)</text>
        <dbReference type="Rhea" id="RHEA:17989"/>
        <dbReference type="Rhea" id="RHEA-COMP:9863"/>
        <dbReference type="Rhea" id="RHEA-COMP:11604"/>
        <dbReference type="ChEBI" id="CHEBI:15378"/>
        <dbReference type="ChEBI" id="CHEBI:29999"/>
        <dbReference type="ChEBI" id="CHEBI:30616"/>
        <dbReference type="ChEBI" id="CHEBI:83421"/>
        <dbReference type="ChEBI" id="CHEBI:456216"/>
        <dbReference type="EC" id="2.7.11.1"/>
    </reaction>
</comment>
<dbReference type="SUPFAM" id="SSF56112">
    <property type="entry name" value="Protein kinase-like (PK-like)"/>
    <property type="match status" value="1"/>
</dbReference>
<dbReference type="InterPro" id="IPR001480">
    <property type="entry name" value="Bulb-type_lectin_dom"/>
</dbReference>
<dbReference type="EMBL" id="QPKB01000007">
    <property type="protein sequence ID" value="RWR88552.1"/>
    <property type="molecule type" value="Genomic_DNA"/>
</dbReference>
<dbReference type="GO" id="GO:0106310">
    <property type="term" value="F:protein serine kinase activity"/>
    <property type="evidence" value="ECO:0007669"/>
    <property type="project" value="RHEA"/>
</dbReference>
<dbReference type="EC" id="2.7.11.1" evidence="18"/>
<feature type="signal peptide" evidence="21">
    <location>
        <begin position="1"/>
        <end position="30"/>
    </location>
</feature>
<keyword evidence="5 20" id="KW-0812">Transmembrane</keyword>
<dbReference type="FunFam" id="2.90.10.10:FF:000013">
    <property type="entry name" value="G-type lectin S-receptor-like serine/threonine-protein kinase LECRK1"/>
    <property type="match status" value="1"/>
</dbReference>
<evidence type="ECO:0000256" key="21">
    <source>
        <dbReference type="SAM" id="SignalP"/>
    </source>
</evidence>
<evidence type="ECO:0000256" key="2">
    <source>
        <dbReference type="ARBA" id="ARBA00022527"/>
    </source>
</evidence>
<keyword evidence="4 18" id="KW-0808">Transferase</keyword>
<dbReference type="Gene3D" id="2.90.10.10">
    <property type="entry name" value="Bulb-type lectin domain"/>
    <property type="match status" value="2"/>
</dbReference>
<dbReference type="InterPro" id="IPR036426">
    <property type="entry name" value="Bulb-type_lectin_dom_sf"/>
</dbReference>
<keyword evidence="6 21" id="KW-0732">Signal</keyword>
<reference evidence="24 25" key="1">
    <citation type="journal article" date="2019" name="Nat. Plants">
        <title>Stout camphor tree genome fills gaps in understanding of flowering plant genome evolution.</title>
        <authorList>
            <person name="Chaw S.M."/>
            <person name="Liu Y.C."/>
            <person name="Wu Y.W."/>
            <person name="Wang H.Y."/>
            <person name="Lin C.I."/>
            <person name="Wu C.S."/>
            <person name="Ke H.M."/>
            <person name="Chang L.Y."/>
            <person name="Hsu C.Y."/>
            <person name="Yang H.T."/>
            <person name="Sudianto E."/>
            <person name="Hsu M.H."/>
            <person name="Wu K.P."/>
            <person name="Wang L.N."/>
            <person name="Leebens-Mack J.H."/>
            <person name="Tsai I.J."/>
        </authorList>
    </citation>
    <scope>NUCLEOTIDE SEQUENCE [LARGE SCALE GENOMIC DNA]</scope>
    <source>
        <strain evidence="25">cv. Chaw 1501</strain>
        <tissue evidence="24">Young leaves</tissue>
    </source>
</reference>
<dbReference type="InterPro" id="IPR000858">
    <property type="entry name" value="S_locus_glycoprot_dom"/>
</dbReference>
<dbReference type="PIRSF" id="PIRSF000641">
    <property type="entry name" value="SRK"/>
    <property type="match status" value="1"/>
</dbReference>
<dbReference type="InterPro" id="IPR011009">
    <property type="entry name" value="Kinase-like_dom_sf"/>
</dbReference>
<evidence type="ECO:0000256" key="11">
    <source>
        <dbReference type="ARBA" id="ARBA00022989"/>
    </source>
</evidence>
<dbReference type="InterPro" id="IPR024171">
    <property type="entry name" value="SRK-like_kinase"/>
</dbReference>
<keyword evidence="10 18" id="KW-0067">ATP-binding</keyword>
<dbReference type="Gene3D" id="1.10.510.10">
    <property type="entry name" value="Transferase(Phosphotransferase) domain 1"/>
    <property type="match status" value="1"/>
</dbReference>
<dbReference type="PANTHER" id="PTHR47976">
    <property type="entry name" value="G-TYPE LECTIN S-RECEPTOR-LIKE SERINE/THREONINE-PROTEIN KINASE SD2-5"/>
    <property type="match status" value="1"/>
</dbReference>
<evidence type="ECO:0000259" key="22">
    <source>
        <dbReference type="PROSITE" id="PS50011"/>
    </source>
</evidence>
<dbReference type="Pfam" id="PF00954">
    <property type="entry name" value="S_locus_glycop"/>
    <property type="match status" value="1"/>
</dbReference>
<keyword evidence="14 24" id="KW-0675">Receptor</keyword>
<comment type="catalytic activity">
    <reaction evidence="16 18">
        <text>L-threonyl-[protein] + ATP = O-phospho-L-threonyl-[protein] + ADP + H(+)</text>
        <dbReference type="Rhea" id="RHEA:46608"/>
        <dbReference type="Rhea" id="RHEA-COMP:11060"/>
        <dbReference type="Rhea" id="RHEA-COMP:11605"/>
        <dbReference type="ChEBI" id="CHEBI:15378"/>
        <dbReference type="ChEBI" id="CHEBI:30013"/>
        <dbReference type="ChEBI" id="CHEBI:30616"/>
        <dbReference type="ChEBI" id="CHEBI:61977"/>
        <dbReference type="ChEBI" id="CHEBI:456216"/>
        <dbReference type="EC" id="2.7.11.1"/>
    </reaction>
</comment>
<keyword evidence="25" id="KW-1185">Reference proteome</keyword>
<evidence type="ECO:0000256" key="17">
    <source>
        <dbReference type="ARBA" id="ARBA00048679"/>
    </source>
</evidence>
<dbReference type="GO" id="GO:0048544">
    <property type="term" value="P:recognition of pollen"/>
    <property type="evidence" value="ECO:0007669"/>
    <property type="project" value="InterPro"/>
</dbReference>
<feature type="domain" description="Bulb-type lectin" evidence="23">
    <location>
        <begin position="36"/>
        <end position="158"/>
    </location>
</feature>
<keyword evidence="8 18" id="KW-0547">Nucleotide-binding</keyword>
<dbReference type="PROSITE" id="PS50927">
    <property type="entry name" value="BULB_LECTIN"/>
    <property type="match status" value="1"/>
</dbReference>
<dbReference type="FunFam" id="1.10.510.10:FF:000237">
    <property type="entry name" value="G-type lectin S-receptor-like serine/threonine-protein kinase"/>
    <property type="match status" value="1"/>
</dbReference>
<proteinExistence type="inferred from homology"/>
<evidence type="ECO:0000256" key="10">
    <source>
        <dbReference type="ARBA" id="ARBA00022840"/>
    </source>
</evidence>
<dbReference type="InterPro" id="IPR051343">
    <property type="entry name" value="G-type_lectin_kinases/EP1-like"/>
</dbReference>
<keyword evidence="12 20" id="KW-0472">Membrane</keyword>
<feature type="chain" id="PRO_5019081572" description="Receptor-like serine/threonine-protein kinase" evidence="21">
    <location>
        <begin position="31"/>
        <end position="793"/>
    </location>
</feature>
<dbReference type="GO" id="GO:0030246">
    <property type="term" value="F:carbohydrate binding"/>
    <property type="evidence" value="ECO:0007669"/>
    <property type="project" value="UniProtKB-KW"/>
</dbReference>
<evidence type="ECO:0000256" key="16">
    <source>
        <dbReference type="ARBA" id="ARBA00047899"/>
    </source>
</evidence>
<dbReference type="OrthoDB" id="5857966at2759"/>
<keyword evidence="2 18" id="KW-0723">Serine/threonine-protein kinase</keyword>
<evidence type="ECO:0000256" key="5">
    <source>
        <dbReference type="ARBA" id="ARBA00022692"/>
    </source>
</evidence>
<dbReference type="AlphaFoldDB" id="A0A443PCP8"/>
<organism evidence="24 25">
    <name type="scientific">Cinnamomum micranthum f. kanehirae</name>
    <dbReference type="NCBI Taxonomy" id="337451"/>
    <lineage>
        <taxon>Eukaryota</taxon>
        <taxon>Viridiplantae</taxon>
        <taxon>Streptophyta</taxon>
        <taxon>Embryophyta</taxon>
        <taxon>Tracheophyta</taxon>
        <taxon>Spermatophyta</taxon>
        <taxon>Magnoliopsida</taxon>
        <taxon>Magnoliidae</taxon>
        <taxon>Laurales</taxon>
        <taxon>Lauraceae</taxon>
        <taxon>Cinnamomum</taxon>
    </lineage>
</organism>
<dbReference type="CDD" id="cd14066">
    <property type="entry name" value="STKc_IRAK"/>
    <property type="match status" value="1"/>
</dbReference>
<dbReference type="Gene3D" id="3.30.200.20">
    <property type="entry name" value="Phosphorylase Kinase, domain 1"/>
    <property type="match status" value="1"/>
</dbReference>
<dbReference type="SUPFAM" id="SSF51110">
    <property type="entry name" value="alpha-D-mannose-specific plant lectins"/>
    <property type="match status" value="1"/>
</dbReference>
<evidence type="ECO:0000256" key="3">
    <source>
        <dbReference type="ARBA" id="ARBA00022536"/>
    </source>
</evidence>
<keyword evidence="9 18" id="KW-0418">Kinase</keyword>
<sequence>MLNSLCSQTHEMAPTIWVVFLLAFAIVARSQPTPLSRNISLGESISPTGNRISWLSPSGHFAFGFYQEGQGFAVGIWLIDGSPNKTVVWTANTDDPLVSAKATLILTKDDKLVLTTEGGQTISIVDGLDEPIYSASMFDTGNFVLYSADSQIIWQSFDYPTDTILAGQSLILYPGERLSSSGHELLSSSVSKTNHTIGRFRLTFNRDNGLSLTPAATIDAGYSSSYWSDYSYNDEDFKLKLDENGHMYVAMKNDTISWNLTEGWPSFSHTSVIYRATVDQDGIFRLYSHSMRKNNNSTGEFKWQSLHDECSVYGSCGINSYCMLGEPINCTCVPGFDYINSSKTSAGCKMSWGNVGSVEEKRMTSIQNALFKQDYYSLLKNMGQEDCKEACLTDANCVAALSYFGSCYKLKFPLRYGQTSKYQSIPSVLFVKLANPDSAREKHTSSISKTPIMILVIGAILTICSGITMAVFGYLISRRGLWAHAKSCEDKLGTTEDIVLRSFSYNELAVATNGFDQVLGRGSFGTVYKGALSNNERTVAVKRLEKVVEEGEREFQMEMRAIGRTHHRNLVRLIGFCNEGFNRLLVYEYMKNGSLAEFIFSAEGRPLWSDRVRIILEVARGILYLHEDCEPHIIHCDIKPQNILIDEFWTAKISDFGLAKLLTPNQTRTFTGPRGTRGYLAPEWYQNKPISVKADIYSFGIVLLEIVCCRRNIELEVEDDEIILTDWISKCYRAGELGKLFHGEEVEKKQFERIVMVGLWCIQSEPAFRPTMKNVILMIEGNMEVQVPPFPAS</sequence>
<evidence type="ECO:0000256" key="8">
    <source>
        <dbReference type="ARBA" id="ARBA00022741"/>
    </source>
</evidence>
<dbReference type="Proteomes" id="UP000283530">
    <property type="component" value="Unassembled WGS sequence"/>
</dbReference>
<evidence type="ECO:0000256" key="12">
    <source>
        <dbReference type="ARBA" id="ARBA00023136"/>
    </source>
</evidence>
<feature type="transmembrane region" description="Helical" evidence="20">
    <location>
        <begin position="452"/>
        <end position="476"/>
    </location>
</feature>
<evidence type="ECO:0000313" key="24">
    <source>
        <dbReference type="EMBL" id="RWR88552.1"/>
    </source>
</evidence>
<dbReference type="InterPro" id="IPR017441">
    <property type="entry name" value="Protein_kinase_ATP_BS"/>
</dbReference>
<name>A0A443PCP8_9MAGN</name>
<comment type="subcellular location">
    <subcellularLocation>
        <location evidence="1">Membrane</location>
        <topology evidence="1">Single-pass type I membrane protein</topology>
    </subcellularLocation>
</comment>
<evidence type="ECO:0000256" key="1">
    <source>
        <dbReference type="ARBA" id="ARBA00004479"/>
    </source>
</evidence>
<dbReference type="STRING" id="337451.A0A443PCP8"/>
<dbReference type="PROSITE" id="PS50011">
    <property type="entry name" value="PROTEIN_KINASE_DOM"/>
    <property type="match status" value="1"/>
</dbReference>
<dbReference type="Pfam" id="PF00069">
    <property type="entry name" value="Pkinase"/>
    <property type="match status" value="1"/>
</dbReference>
<keyword evidence="11 20" id="KW-1133">Transmembrane helix</keyword>
<evidence type="ECO:0000256" key="20">
    <source>
        <dbReference type="SAM" id="Phobius"/>
    </source>
</evidence>
<dbReference type="SMART" id="SM00220">
    <property type="entry name" value="S_TKc"/>
    <property type="match status" value="1"/>
</dbReference>
<comment type="similarity">
    <text evidence="18">Belongs to the protein kinase superfamily. Ser/Thr protein kinase family.</text>
</comment>
<evidence type="ECO:0000256" key="13">
    <source>
        <dbReference type="ARBA" id="ARBA00023157"/>
    </source>
</evidence>
<dbReference type="InterPro" id="IPR008271">
    <property type="entry name" value="Ser/Thr_kinase_AS"/>
</dbReference>
<evidence type="ECO:0000256" key="6">
    <source>
        <dbReference type="ARBA" id="ARBA00022729"/>
    </source>
</evidence>
<evidence type="ECO:0000313" key="25">
    <source>
        <dbReference type="Proteomes" id="UP000283530"/>
    </source>
</evidence>
<dbReference type="Pfam" id="PF01453">
    <property type="entry name" value="B_lectin"/>
    <property type="match status" value="1"/>
</dbReference>
<dbReference type="InterPro" id="IPR000719">
    <property type="entry name" value="Prot_kinase_dom"/>
</dbReference>
<accession>A0A443PCP8</accession>
<dbReference type="SMART" id="SM00108">
    <property type="entry name" value="B_lectin"/>
    <property type="match status" value="1"/>
</dbReference>
<dbReference type="GO" id="GO:0005524">
    <property type="term" value="F:ATP binding"/>
    <property type="evidence" value="ECO:0007669"/>
    <property type="project" value="UniProtKB-UniRule"/>
</dbReference>
<evidence type="ECO:0000259" key="23">
    <source>
        <dbReference type="PROSITE" id="PS50927"/>
    </source>
</evidence>
<keyword evidence="3" id="KW-0245">EGF-like domain</keyword>
<dbReference type="CDD" id="cd00028">
    <property type="entry name" value="B_lectin"/>
    <property type="match status" value="1"/>
</dbReference>
<protein>
    <recommendedName>
        <fullName evidence="18">Receptor-like serine/threonine-protein kinase</fullName>
        <ecNumber evidence="18">2.7.11.1</ecNumber>
    </recommendedName>
</protein>
<dbReference type="FunFam" id="3.30.200.20:FF:000059">
    <property type="entry name" value="S-receptor-like serine/threonine-protein kinase"/>
    <property type="match status" value="1"/>
</dbReference>
<keyword evidence="15" id="KW-0325">Glycoprotein</keyword>
<comment type="caution">
    <text evidence="24">The sequence shown here is derived from an EMBL/GenBank/DDBJ whole genome shotgun (WGS) entry which is preliminary data.</text>
</comment>
<gene>
    <name evidence="24" type="ORF">CKAN_01757400</name>
</gene>